<dbReference type="GO" id="GO:0006631">
    <property type="term" value="P:fatty acid metabolic process"/>
    <property type="evidence" value="ECO:0007669"/>
    <property type="project" value="TreeGrafter"/>
</dbReference>
<keyword evidence="6" id="KW-1185">Reference proteome</keyword>
<evidence type="ECO:0000259" key="4">
    <source>
        <dbReference type="Pfam" id="PF13193"/>
    </source>
</evidence>
<dbReference type="Proteomes" id="UP000460221">
    <property type="component" value="Unassembled WGS sequence"/>
</dbReference>
<dbReference type="PANTHER" id="PTHR43201:SF5">
    <property type="entry name" value="MEDIUM-CHAIN ACYL-COA LIGASE ACSF2, MITOCHONDRIAL"/>
    <property type="match status" value="1"/>
</dbReference>
<feature type="domain" description="AMP-binding enzyme C-terminal" evidence="4">
    <location>
        <begin position="448"/>
        <end position="520"/>
    </location>
</feature>
<dbReference type="Gene3D" id="3.40.50.12780">
    <property type="entry name" value="N-terminal domain of ligase-like"/>
    <property type="match status" value="1"/>
</dbReference>
<evidence type="ECO:0000256" key="1">
    <source>
        <dbReference type="ARBA" id="ARBA00006432"/>
    </source>
</evidence>
<protein>
    <submittedName>
        <fullName evidence="5">AMP-binding protein</fullName>
    </submittedName>
</protein>
<name>A0A7K1FID4_9ACTN</name>
<gene>
    <name evidence="5" type="ORF">GIS00_07875</name>
</gene>
<dbReference type="SUPFAM" id="SSF56801">
    <property type="entry name" value="Acetyl-CoA synthetase-like"/>
    <property type="match status" value="1"/>
</dbReference>
<evidence type="ECO:0000256" key="2">
    <source>
        <dbReference type="ARBA" id="ARBA00022598"/>
    </source>
</evidence>
<evidence type="ECO:0000259" key="3">
    <source>
        <dbReference type="Pfam" id="PF00501"/>
    </source>
</evidence>
<dbReference type="InterPro" id="IPR042099">
    <property type="entry name" value="ANL_N_sf"/>
</dbReference>
<dbReference type="InterPro" id="IPR000873">
    <property type="entry name" value="AMP-dep_synth/lig_dom"/>
</dbReference>
<accession>A0A7K1FID4</accession>
<evidence type="ECO:0000313" key="6">
    <source>
        <dbReference type="Proteomes" id="UP000460221"/>
    </source>
</evidence>
<dbReference type="Gene3D" id="3.30.300.30">
    <property type="match status" value="1"/>
</dbReference>
<keyword evidence="2" id="KW-0436">Ligase</keyword>
<dbReference type="InterPro" id="IPR045851">
    <property type="entry name" value="AMP-bd_C_sf"/>
</dbReference>
<evidence type="ECO:0000313" key="5">
    <source>
        <dbReference type="EMBL" id="MTD13858.1"/>
    </source>
</evidence>
<dbReference type="InterPro" id="IPR025110">
    <property type="entry name" value="AMP-bd_C"/>
</dbReference>
<dbReference type="Pfam" id="PF00501">
    <property type="entry name" value="AMP-binding"/>
    <property type="match status" value="1"/>
</dbReference>
<comment type="similarity">
    <text evidence="1">Belongs to the ATP-dependent AMP-binding enzyme family.</text>
</comment>
<dbReference type="PANTHER" id="PTHR43201">
    <property type="entry name" value="ACYL-COA SYNTHETASE"/>
    <property type="match status" value="1"/>
</dbReference>
<proteinExistence type="inferred from homology"/>
<organism evidence="5 6">
    <name type="scientific">Nakamurella alba</name>
    <dbReference type="NCBI Taxonomy" id="2665158"/>
    <lineage>
        <taxon>Bacteria</taxon>
        <taxon>Bacillati</taxon>
        <taxon>Actinomycetota</taxon>
        <taxon>Actinomycetes</taxon>
        <taxon>Nakamurellales</taxon>
        <taxon>Nakamurellaceae</taxon>
        <taxon>Nakamurella</taxon>
    </lineage>
</organism>
<reference evidence="5 6" key="1">
    <citation type="submission" date="2019-11" db="EMBL/GenBank/DDBJ databases">
        <authorList>
            <person name="Jiang L.-Q."/>
        </authorList>
    </citation>
    <scope>NUCLEOTIDE SEQUENCE [LARGE SCALE GENOMIC DNA]</scope>
    <source>
        <strain evidence="5 6">YIM 132087</strain>
    </source>
</reference>
<dbReference type="Pfam" id="PF13193">
    <property type="entry name" value="AMP-binding_C"/>
    <property type="match status" value="1"/>
</dbReference>
<dbReference type="AlphaFoldDB" id="A0A7K1FID4"/>
<dbReference type="GO" id="GO:0031956">
    <property type="term" value="F:medium-chain fatty acid-CoA ligase activity"/>
    <property type="evidence" value="ECO:0007669"/>
    <property type="project" value="TreeGrafter"/>
</dbReference>
<dbReference type="EMBL" id="WLYK01000001">
    <property type="protein sequence ID" value="MTD13858.1"/>
    <property type="molecule type" value="Genomic_DNA"/>
</dbReference>
<dbReference type="RefSeq" id="WP_154767613.1">
    <property type="nucleotide sequence ID" value="NZ_WLYK01000001.1"/>
</dbReference>
<feature type="domain" description="AMP-dependent synthetase/ligase" evidence="3">
    <location>
        <begin position="29"/>
        <end position="398"/>
    </location>
</feature>
<sequence length="557" mass="60247">MSGPVLSLRDSGAPAGPAGETLGGVLVSAAQDHPSTVAVAFPDHRLTVAALLGRADELAAALIGHGIGPGDKVGILMPNSGDYVVALFGIARAGAVAVPINGRFKETEFGHVVRHADLRILLAAPAAGADYARLLGTLGDADRGLLELVVWSGEALSGTVRPDEFLTAAAGVEATEVERRSAGVRPDDVAILMYTSGTTALPKGCLLAHGAIVRHATNIGRERFHLTADDRFWDPLPLFHCGGIVPMVSCIQVGAEYHHAGHFDADTALRVLETERITLAYPAFEAIWLGILNHPRRRSADLSSIRMVMNIATPERLAWYEEQMPWAPQVSSFGSTESASHLTLTEPDEPYEVRMRTTGRPIGGMEMKIVSPESGVEVAEGERGELCFRGYARFLGYYKDPEATARTIDSNGWFHTGDLASVEDGRLIYRGRLKDMLKVGGENVAALEIEDYLVRHPAIAVAQVVAAPDARYGEVPAAFVQLQPGASITQDEVIDFCLDRIATYKIPRYLRIVDEWPMSGTKVRKYELRDRIRQELEDAHITEAPAPRARPTTEGSV</sequence>
<comment type="caution">
    <text evidence="5">The sequence shown here is derived from an EMBL/GenBank/DDBJ whole genome shotgun (WGS) entry which is preliminary data.</text>
</comment>